<comment type="caution">
    <text evidence="2">The sequence shown here is derived from an EMBL/GenBank/DDBJ whole genome shotgun (WGS) entry which is preliminary data.</text>
</comment>
<keyword evidence="1" id="KW-1133">Transmembrane helix</keyword>
<evidence type="ECO:0000313" key="3">
    <source>
        <dbReference type="Proteomes" id="UP000266673"/>
    </source>
</evidence>
<feature type="transmembrane region" description="Helical" evidence="1">
    <location>
        <begin position="121"/>
        <end position="147"/>
    </location>
</feature>
<feature type="transmembrane region" description="Helical" evidence="1">
    <location>
        <begin position="12"/>
        <end position="31"/>
    </location>
</feature>
<protein>
    <recommendedName>
        <fullName evidence="4">Organic solute transporter Ostalpha-domain-containing protein</fullName>
    </recommendedName>
</protein>
<feature type="transmembrane region" description="Helical" evidence="1">
    <location>
        <begin position="200"/>
        <end position="221"/>
    </location>
</feature>
<dbReference type="Proteomes" id="UP000266673">
    <property type="component" value="Unassembled WGS sequence"/>
</dbReference>
<proteinExistence type="predicted"/>
<evidence type="ECO:0000256" key="1">
    <source>
        <dbReference type="SAM" id="Phobius"/>
    </source>
</evidence>
<feature type="transmembrane region" description="Helical" evidence="1">
    <location>
        <begin position="72"/>
        <end position="95"/>
    </location>
</feature>
<dbReference type="EMBL" id="QKWP01001808">
    <property type="protein sequence ID" value="RIB06474.1"/>
    <property type="molecule type" value="Genomic_DNA"/>
</dbReference>
<reference evidence="2 3" key="1">
    <citation type="submission" date="2018-06" db="EMBL/GenBank/DDBJ databases">
        <title>Comparative genomics reveals the genomic features of Rhizophagus irregularis, R. cerebriforme, R. diaphanum and Gigaspora rosea, and their symbiotic lifestyle signature.</title>
        <authorList>
            <person name="Morin E."/>
            <person name="San Clemente H."/>
            <person name="Chen E.C.H."/>
            <person name="De La Providencia I."/>
            <person name="Hainaut M."/>
            <person name="Kuo A."/>
            <person name="Kohler A."/>
            <person name="Murat C."/>
            <person name="Tang N."/>
            <person name="Roy S."/>
            <person name="Loubradou J."/>
            <person name="Henrissat B."/>
            <person name="Grigoriev I.V."/>
            <person name="Corradi N."/>
            <person name="Roux C."/>
            <person name="Martin F.M."/>
        </authorList>
    </citation>
    <scope>NUCLEOTIDE SEQUENCE [LARGE SCALE GENOMIC DNA]</scope>
    <source>
        <strain evidence="2 3">DAOM 194757</strain>
    </source>
</reference>
<evidence type="ECO:0000313" key="2">
    <source>
        <dbReference type="EMBL" id="RIB06474.1"/>
    </source>
</evidence>
<evidence type="ECO:0008006" key="4">
    <source>
        <dbReference type="Google" id="ProtNLM"/>
    </source>
</evidence>
<organism evidence="2 3">
    <name type="scientific">Gigaspora rosea</name>
    <dbReference type="NCBI Taxonomy" id="44941"/>
    <lineage>
        <taxon>Eukaryota</taxon>
        <taxon>Fungi</taxon>
        <taxon>Fungi incertae sedis</taxon>
        <taxon>Mucoromycota</taxon>
        <taxon>Glomeromycotina</taxon>
        <taxon>Glomeromycetes</taxon>
        <taxon>Diversisporales</taxon>
        <taxon>Gigasporaceae</taxon>
        <taxon>Gigaspora</taxon>
    </lineage>
</organism>
<feature type="transmembrane region" description="Helical" evidence="1">
    <location>
        <begin position="167"/>
        <end position="188"/>
    </location>
</feature>
<dbReference type="OrthoDB" id="2389677at2759"/>
<keyword evidence="1" id="KW-0472">Membrane</keyword>
<gene>
    <name evidence="2" type="ORF">C2G38_2046761</name>
</gene>
<feature type="transmembrane region" description="Helical" evidence="1">
    <location>
        <begin position="43"/>
        <end position="66"/>
    </location>
</feature>
<keyword evidence="1" id="KW-0812">Transmembrane</keyword>
<keyword evidence="3" id="KW-1185">Reference proteome</keyword>
<feature type="transmembrane region" description="Helical" evidence="1">
    <location>
        <begin position="233"/>
        <end position="260"/>
    </location>
</feature>
<name>A0A397U8I3_9GLOM</name>
<accession>A0A397U8I3</accession>
<sequence length="296" mass="33523">MASSLLVFSSSMPTTVPSVIFGILFFLTSVLHCYRLIQRRRQIYAHFFIFSISRTIVYCIRIAWSFKDTDELGLASGFVLCGFEFFIIMGIYTLLTDWIRIITKSSDSSNSPDSSDSKTRLFLELLLVNVTKIGLPVCGILGTVQIIQEYDSNPYTGSNGILRKISTLGFLISLILYMVYVTYFAVVYVKKSVCQQLHVLMLYTSGALLFIELVYRTFITFSQATDSTNKYEWMIYVFEATPELVLLVILGGIILGDWFYNEDSAMANESRINDPEIGTKEWVLGLVQSAKKKIDA</sequence>
<dbReference type="AlphaFoldDB" id="A0A397U8I3"/>